<dbReference type="InterPro" id="IPR013656">
    <property type="entry name" value="PAS_4"/>
</dbReference>
<dbReference type="GO" id="GO:0004673">
    <property type="term" value="F:protein histidine kinase activity"/>
    <property type="evidence" value="ECO:0007669"/>
    <property type="project" value="UniProtKB-EC"/>
</dbReference>
<dbReference type="SMART" id="SM00086">
    <property type="entry name" value="PAC"/>
    <property type="match status" value="3"/>
</dbReference>
<dbReference type="InterPro" id="IPR001610">
    <property type="entry name" value="PAC"/>
</dbReference>
<feature type="domain" description="PAC" evidence="7">
    <location>
        <begin position="408"/>
        <end position="460"/>
    </location>
</feature>
<feature type="domain" description="PAS" evidence="6">
    <location>
        <begin position="335"/>
        <end position="405"/>
    </location>
</feature>
<feature type="domain" description="PAS" evidence="6">
    <location>
        <begin position="208"/>
        <end position="277"/>
    </location>
</feature>
<evidence type="ECO:0000313" key="9">
    <source>
        <dbReference type="Proteomes" id="UP000235036"/>
    </source>
</evidence>
<dbReference type="InterPro" id="IPR035965">
    <property type="entry name" value="PAS-like_dom_sf"/>
</dbReference>
<evidence type="ECO:0000256" key="5">
    <source>
        <dbReference type="ARBA" id="ARBA00022777"/>
    </source>
</evidence>
<dbReference type="PROSITE" id="PS50112">
    <property type="entry name" value="PAS"/>
    <property type="match status" value="2"/>
</dbReference>
<evidence type="ECO:0000259" key="7">
    <source>
        <dbReference type="PROSITE" id="PS50113"/>
    </source>
</evidence>
<evidence type="ECO:0000313" key="8">
    <source>
        <dbReference type="EMBL" id="PLZ87559.1"/>
    </source>
</evidence>
<keyword evidence="4" id="KW-0808">Transferase</keyword>
<feature type="domain" description="PAC" evidence="7">
    <location>
        <begin position="33"/>
        <end position="85"/>
    </location>
</feature>
<feature type="domain" description="PAC" evidence="7">
    <location>
        <begin position="154"/>
        <end position="207"/>
    </location>
</feature>
<dbReference type="EC" id="2.7.13.3" evidence="2"/>
<evidence type="ECO:0000256" key="4">
    <source>
        <dbReference type="ARBA" id="ARBA00022679"/>
    </source>
</evidence>
<protein>
    <recommendedName>
        <fullName evidence="2">histidine kinase</fullName>
        <ecNumber evidence="2">2.7.13.3</ecNumber>
    </recommendedName>
</protein>
<dbReference type="Gene3D" id="3.30.450.20">
    <property type="entry name" value="PAS domain"/>
    <property type="match status" value="4"/>
</dbReference>
<dbReference type="FunFam" id="3.30.450.20:FF:000099">
    <property type="entry name" value="Sensory box sensor histidine kinase"/>
    <property type="match status" value="1"/>
</dbReference>
<evidence type="ECO:0000256" key="2">
    <source>
        <dbReference type="ARBA" id="ARBA00012438"/>
    </source>
</evidence>
<dbReference type="EMBL" id="NRQW01000396">
    <property type="protein sequence ID" value="PLZ87559.1"/>
    <property type="molecule type" value="Genomic_DNA"/>
</dbReference>
<keyword evidence="9" id="KW-1185">Reference proteome</keyword>
<comment type="caution">
    <text evidence="8">The sequence shown here is derived from an EMBL/GenBank/DDBJ whole genome shotgun (WGS) entry which is preliminary data.</text>
</comment>
<dbReference type="InterPro" id="IPR052162">
    <property type="entry name" value="Sensor_kinase/Photoreceptor"/>
</dbReference>
<evidence type="ECO:0000256" key="1">
    <source>
        <dbReference type="ARBA" id="ARBA00000085"/>
    </source>
</evidence>
<dbReference type="CDD" id="cd00130">
    <property type="entry name" value="PAS"/>
    <property type="match status" value="3"/>
</dbReference>
<dbReference type="InterPro" id="IPR000014">
    <property type="entry name" value="PAS"/>
</dbReference>
<dbReference type="Pfam" id="PF08447">
    <property type="entry name" value="PAS_3"/>
    <property type="match status" value="2"/>
</dbReference>
<gene>
    <name evidence="8" type="ORF">CEN44_17190</name>
</gene>
<dbReference type="NCBIfam" id="TIGR00229">
    <property type="entry name" value="sensory_box"/>
    <property type="match status" value="4"/>
</dbReference>
<dbReference type="AlphaFoldDB" id="A0A2N6K0J3"/>
<dbReference type="InterPro" id="IPR013655">
    <property type="entry name" value="PAS_fold_3"/>
</dbReference>
<dbReference type="SUPFAM" id="SSF55785">
    <property type="entry name" value="PYP-like sensor domain (PAS domain)"/>
    <property type="match status" value="4"/>
</dbReference>
<proteinExistence type="predicted"/>
<accession>A0A2N6K0J3</accession>
<name>A0A2N6K0J3_FISMU</name>
<dbReference type="Proteomes" id="UP000235036">
    <property type="component" value="Unassembled WGS sequence"/>
</dbReference>
<dbReference type="PANTHER" id="PTHR43304">
    <property type="entry name" value="PHYTOCHROME-LIKE PROTEIN CPH1"/>
    <property type="match status" value="1"/>
</dbReference>
<evidence type="ECO:0000259" key="6">
    <source>
        <dbReference type="PROSITE" id="PS50112"/>
    </source>
</evidence>
<dbReference type="SMART" id="SM00091">
    <property type="entry name" value="PAS"/>
    <property type="match status" value="3"/>
</dbReference>
<dbReference type="PANTHER" id="PTHR43304:SF1">
    <property type="entry name" value="PAC DOMAIN-CONTAINING PROTEIN"/>
    <property type="match status" value="1"/>
</dbReference>
<dbReference type="Pfam" id="PF08448">
    <property type="entry name" value="PAS_4"/>
    <property type="match status" value="2"/>
</dbReference>
<reference evidence="8 9" key="1">
    <citation type="submission" date="2017-08" db="EMBL/GenBank/DDBJ databases">
        <title>Genomes of Fischerella (Mastigocladus) sp. strains.</title>
        <authorList>
            <person name="Miller S.R."/>
        </authorList>
    </citation>
    <scope>NUCLEOTIDE SEQUENCE [LARGE SCALE GENOMIC DNA]</scope>
    <source>
        <strain evidence="8 9">CCMEE 5323</strain>
    </source>
</reference>
<organism evidence="8 9">
    <name type="scientific">Fischerella muscicola CCMEE 5323</name>
    <dbReference type="NCBI Taxonomy" id="2019572"/>
    <lineage>
        <taxon>Bacteria</taxon>
        <taxon>Bacillati</taxon>
        <taxon>Cyanobacteriota</taxon>
        <taxon>Cyanophyceae</taxon>
        <taxon>Nostocales</taxon>
        <taxon>Hapalosiphonaceae</taxon>
        <taxon>Fischerella</taxon>
    </lineage>
</organism>
<evidence type="ECO:0000256" key="3">
    <source>
        <dbReference type="ARBA" id="ARBA00022553"/>
    </source>
</evidence>
<dbReference type="PROSITE" id="PS50113">
    <property type="entry name" value="PAC"/>
    <property type="match status" value="3"/>
</dbReference>
<keyword evidence="5" id="KW-0418">Kinase</keyword>
<comment type="catalytic activity">
    <reaction evidence="1">
        <text>ATP + protein L-histidine = ADP + protein N-phospho-L-histidine.</text>
        <dbReference type="EC" id="2.7.13.3"/>
    </reaction>
</comment>
<sequence length="485" mass="55063">MSYQVFLDALHPEDRQRIHAMRPLLESGQLVHHEIEYRVVWPDGTVHWIAARGSANYDADGKPISSMGVIFDITDRKQIEAALRQNEERLRVALQASPITVFTQDRELRYTWVYNPTPAFANVDLIGKQDADLLPAQDVEILTQIKRQVLETGIGTRKEVKTTQKGQPQYYDLTVEPQRQTNGEILGVICAAVNITRLKQTELALRQSETILKAFIASSPIGMAFFDRDLRYVYANEALATINGIPLEQHLGRTLGDILPQWAPIIEPIFQQVMATKEPLLNQEVVGATNPADVVRHSLVNYFPVCLPDGEVIGLGVTDLDISDRRQAEEALRRSEEEFRTIANAAPALVWVTLPNGDNIFFNDRWYEFTGQTQAEAAGYGWTETIHPDDAARILPNWQRCQETGETYEGEVRYRRYDGEYRWHAFRALPRYDANGQIEAWYGLSIDISDRKIAEAAVQESERRLRRLVESNMFGVAFGDFNGGN</sequence>
<dbReference type="InterPro" id="IPR000700">
    <property type="entry name" value="PAS-assoc_C"/>
</dbReference>
<keyword evidence="3" id="KW-0597">Phosphoprotein</keyword>
<dbReference type="Gene3D" id="6.10.250.490">
    <property type="match status" value="1"/>
</dbReference>